<proteinExistence type="predicted"/>
<dbReference type="Proteomes" id="UP000515153">
    <property type="component" value="Chromosome VII"/>
</dbReference>
<organism evidence="1 2">
    <name type="scientific">Pyricularia grisea</name>
    <name type="common">Crabgrass-specific blast fungus</name>
    <name type="synonym">Magnaporthe grisea</name>
    <dbReference type="NCBI Taxonomy" id="148305"/>
    <lineage>
        <taxon>Eukaryota</taxon>
        <taxon>Fungi</taxon>
        <taxon>Dikarya</taxon>
        <taxon>Ascomycota</taxon>
        <taxon>Pezizomycotina</taxon>
        <taxon>Sordariomycetes</taxon>
        <taxon>Sordariomycetidae</taxon>
        <taxon>Magnaporthales</taxon>
        <taxon>Pyriculariaceae</taxon>
        <taxon>Pyricularia</taxon>
    </lineage>
</organism>
<dbReference type="GeneID" id="41965283"/>
<keyword evidence="1" id="KW-1185">Reference proteome</keyword>
<protein>
    <submittedName>
        <fullName evidence="2">Uncharacterized protein</fullName>
    </submittedName>
</protein>
<dbReference type="RefSeq" id="XP_030979799.1">
    <property type="nucleotide sequence ID" value="XM_031130375.1"/>
</dbReference>
<reference evidence="2" key="3">
    <citation type="submission" date="2025-08" db="UniProtKB">
        <authorList>
            <consortium name="RefSeq"/>
        </authorList>
    </citation>
    <scope>IDENTIFICATION</scope>
    <source>
        <strain evidence="2">NI907</strain>
    </source>
</reference>
<evidence type="ECO:0000313" key="1">
    <source>
        <dbReference type="Proteomes" id="UP000515153"/>
    </source>
</evidence>
<dbReference type="KEGG" id="pgri:PgNI_10404"/>
<accession>A0A6P8AY59</accession>
<reference evidence="2" key="2">
    <citation type="submission" date="2019-10" db="EMBL/GenBank/DDBJ databases">
        <authorList>
            <consortium name="NCBI Genome Project"/>
        </authorList>
    </citation>
    <scope>NUCLEOTIDE SEQUENCE</scope>
    <source>
        <strain evidence="2">NI907</strain>
    </source>
</reference>
<reference evidence="1 2" key="1">
    <citation type="journal article" date="2019" name="Mol. Biol. Evol.">
        <title>Blast fungal genomes show frequent chromosomal changes, gene gains and losses, and effector gene turnover.</title>
        <authorList>
            <person name="Gomez Luciano L.B."/>
            <person name="Jason Tsai I."/>
            <person name="Chuma I."/>
            <person name="Tosa Y."/>
            <person name="Chen Y.H."/>
            <person name="Li J.Y."/>
            <person name="Li M.Y."/>
            <person name="Jade Lu M.Y."/>
            <person name="Nakayashiki H."/>
            <person name="Li W.H."/>
        </authorList>
    </citation>
    <scope>NUCLEOTIDE SEQUENCE [LARGE SCALE GENOMIC DNA]</scope>
    <source>
        <strain evidence="1 2">NI907</strain>
    </source>
</reference>
<sequence length="75" mass="8389">MANLGWPSIPATIPGEICSGLLRHLAAPRRIKSTGPKHIELANPDVSMFLPAFDHLVCGVLQEDISWMQRHYRNL</sequence>
<evidence type="ECO:0000313" key="2">
    <source>
        <dbReference type="RefSeq" id="XP_030979799.1"/>
    </source>
</evidence>
<name>A0A6P8AY59_PYRGI</name>
<dbReference type="AlphaFoldDB" id="A0A6P8AY59"/>
<gene>
    <name evidence="2" type="ORF">PgNI_10404</name>
</gene>